<dbReference type="AlphaFoldDB" id="A0A150WE72"/>
<dbReference type="Proteomes" id="UP000075320">
    <property type="component" value="Unassembled WGS sequence"/>
</dbReference>
<protein>
    <submittedName>
        <fullName evidence="3">Amino acid dehydrogenase</fullName>
    </submittedName>
</protein>
<dbReference type="EMBL" id="LUKE01000006">
    <property type="protein sequence ID" value="KYG61407.1"/>
    <property type="molecule type" value="Genomic_DNA"/>
</dbReference>
<evidence type="ECO:0000259" key="2">
    <source>
        <dbReference type="Pfam" id="PF01266"/>
    </source>
</evidence>
<dbReference type="SUPFAM" id="SSF54373">
    <property type="entry name" value="FAD-linked reductases, C-terminal domain"/>
    <property type="match status" value="1"/>
</dbReference>
<evidence type="ECO:0000313" key="4">
    <source>
        <dbReference type="Proteomes" id="UP000075320"/>
    </source>
</evidence>
<gene>
    <name evidence="3" type="ORF">AZI86_16980</name>
</gene>
<comment type="caution">
    <text evidence="3">The sequence shown here is derived from an EMBL/GenBank/DDBJ whole genome shotgun (WGS) entry which is preliminary data.</text>
</comment>
<organism evidence="3 4">
    <name type="scientific">Bdellovibrio bacteriovorus</name>
    <dbReference type="NCBI Taxonomy" id="959"/>
    <lineage>
        <taxon>Bacteria</taxon>
        <taxon>Pseudomonadati</taxon>
        <taxon>Bdellovibrionota</taxon>
        <taxon>Bdellovibrionia</taxon>
        <taxon>Bdellovibrionales</taxon>
        <taxon>Pseudobdellovibrionaceae</taxon>
        <taxon>Bdellovibrio</taxon>
    </lineage>
</organism>
<accession>A0A150WE72</accession>
<dbReference type="RefSeq" id="WP_061836489.1">
    <property type="nucleotide sequence ID" value="NZ_LUKE01000006.1"/>
</dbReference>
<dbReference type="Pfam" id="PF01266">
    <property type="entry name" value="DAO"/>
    <property type="match status" value="1"/>
</dbReference>
<keyword evidence="4" id="KW-1185">Reference proteome</keyword>
<dbReference type="Gene3D" id="3.50.50.60">
    <property type="entry name" value="FAD/NAD(P)-binding domain"/>
    <property type="match status" value="2"/>
</dbReference>
<dbReference type="GO" id="GO:0005737">
    <property type="term" value="C:cytoplasm"/>
    <property type="evidence" value="ECO:0007669"/>
    <property type="project" value="TreeGrafter"/>
</dbReference>
<reference evidence="3 4" key="1">
    <citation type="submission" date="2016-03" db="EMBL/GenBank/DDBJ databases">
        <authorList>
            <person name="Ploux O."/>
        </authorList>
    </citation>
    <scope>NUCLEOTIDE SEQUENCE [LARGE SCALE GENOMIC DNA]</scope>
    <source>
        <strain evidence="3 4">R0</strain>
    </source>
</reference>
<dbReference type="SUPFAM" id="SSF51905">
    <property type="entry name" value="FAD/NAD(P)-binding domain"/>
    <property type="match status" value="1"/>
</dbReference>
<evidence type="ECO:0000256" key="1">
    <source>
        <dbReference type="ARBA" id="ARBA00023002"/>
    </source>
</evidence>
<name>A0A150WE72_BDEBC</name>
<dbReference type="GO" id="GO:0016491">
    <property type="term" value="F:oxidoreductase activity"/>
    <property type="evidence" value="ECO:0007669"/>
    <property type="project" value="UniProtKB-KW"/>
</dbReference>
<feature type="domain" description="FAD dependent oxidoreductase" evidence="2">
    <location>
        <begin position="8"/>
        <end position="397"/>
    </location>
</feature>
<sequence length="415" mass="45281">MQKKDVEILIVGAGIIGTAIGAELSRRGAKVCIIDRGTVGRGCSYGNAGWMTPCFAMPLPMPGMLLKSMKWLLDPEGPLYIKPSLSVNLAHWMWAFMKAMNETQARKAVEALVVLSQKSLTEYEKLGQKYPALNFEQKGLMMVSRTQPGVDAAVAELNYVKNLGVPGKVLNGDDIAAMEPALKGPLLGGVYFSNEAMAEPFQVVQALANEIRAYGGEIIENCELQDIVISGNKVESVLTSQGEFKPQQLVMATGSWSKDLARLMRLRVPILGGKGYAMIVPPLEKQPQYPIMLVEKKIAITPRQGSLRIAGTLELVDQDFTITQRRVESIKKGAREFLHLPQDLEIQELWAGLRPCTPDGVPLVGYHKNISNLMLAVGHQMLGLQSGAGTGLLVADLIEGKTPFVDLKVLDANRF</sequence>
<dbReference type="InterPro" id="IPR006076">
    <property type="entry name" value="FAD-dep_OxRdtase"/>
</dbReference>
<dbReference type="InterPro" id="IPR036188">
    <property type="entry name" value="FAD/NAD-bd_sf"/>
</dbReference>
<dbReference type="PANTHER" id="PTHR13847">
    <property type="entry name" value="SARCOSINE DEHYDROGENASE-RELATED"/>
    <property type="match status" value="1"/>
</dbReference>
<dbReference type="OrthoDB" id="5288288at2"/>
<keyword evidence="1" id="KW-0560">Oxidoreductase</keyword>
<evidence type="ECO:0000313" key="3">
    <source>
        <dbReference type="EMBL" id="KYG61407.1"/>
    </source>
</evidence>
<dbReference type="PANTHER" id="PTHR13847:SF289">
    <property type="entry name" value="GLYCINE OXIDASE"/>
    <property type="match status" value="1"/>
</dbReference>
<dbReference type="Gene3D" id="3.30.9.10">
    <property type="entry name" value="D-Amino Acid Oxidase, subunit A, domain 2"/>
    <property type="match status" value="1"/>
</dbReference>
<proteinExistence type="predicted"/>